<dbReference type="Pfam" id="PF12804">
    <property type="entry name" value="NTP_transf_3"/>
    <property type="match status" value="1"/>
</dbReference>
<reference evidence="2 3" key="1">
    <citation type="submission" date="2017-12" db="EMBL/GenBank/DDBJ databases">
        <title>Confluentibacter flavum sp. nov., isolated from the saline lake.</title>
        <authorList>
            <person name="Yu L."/>
        </authorList>
    </citation>
    <scope>NUCLEOTIDE SEQUENCE [LARGE SCALE GENOMIC DNA]</scope>
    <source>
        <strain evidence="2 3">3B</strain>
    </source>
</reference>
<dbReference type="CDD" id="cd04182">
    <property type="entry name" value="GT_2_like_f"/>
    <property type="match status" value="1"/>
</dbReference>
<name>A0A2N3HMX1_9FLAO</name>
<gene>
    <name evidence="2" type="ORF">CSW08_03720</name>
</gene>
<dbReference type="OrthoDB" id="9779263at2"/>
<feature type="domain" description="MobA-like NTP transferase" evidence="1">
    <location>
        <begin position="11"/>
        <end position="173"/>
    </location>
</feature>
<dbReference type="EMBL" id="PJEO01000014">
    <property type="protein sequence ID" value="PKQ46281.1"/>
    <property type="molecule type" value="Genomic_DNA"/>
</dbReference>
<dbReference type="InterPro" id="IPR029044">
    <property type="entry name" value="Nucleotide-diphossugar_trans"/>
</dbReference>
<evidence type="ECO:0000313" key="3">
    <source>
        <dbReference type="Proteomes" id="UP000233435"/>
    </source>
</evidence>
<organism evidence="2 3">
    <name type="scientific">Confluentibacter flavum</name>
    <dbReference type="NCBI Taxonomy" id="1909700"/>
    <lineage>
        <taxon>Bacteria</taxon>
        <taxon>Pseudomonadati</taxon>
        <taxon>Bacteroidota</taxon>
        <taxon>Flavobacteriia</taxon>
        <taxon>Flavobacteriales</taxon>
        <taxon>Flavobacteriaceae</taxon>
        <taxon>Confluentibacter</taxon>
    </lineage>
</organism>
<dbReference type="AlphaFoldDB" id="A0A2N3HMX1"/>
<dbReference type="Gene3D" id="3.90.550.10">
    <property type="entry name" value="Spore Coat Polysaccharide Biosynthesis Protein SpsA, Chain A"/>
    <property type="match status" value="1"/>
</dbReference>
<dbReference type="GO" id="GO:0016779">
    <property type="term" value="F:nucleotidyltransferase activity"/>
    <property type="evidence" value="ECO:0007669"/>
    <property type="project" value="UniProtKB-ARBA"/>
</dbReference>
<evidence type="ECO:0000313" key="2">
    <source>
        <dbReference type="EMBL" id="PKQ46281.1"/>
    </source>
</evidence>
<keyword evidence="3" id="KW-1185">Reference proteome</keyword>
<dbReference type="RefSeq" id="WP_106658558.1">
    <property type="nucleotide sequence ID" value="NZ_PJEO01000014.1"/>
</dbReference>
<sequence length="205" mass="22612">MIASQSNIAIVILAAGASKRMGKPKQLLKWGEGTLISHAVKTASKVNPKDLIVVFGAHFELIKNEIETSKVTILNNQSWEKGLGTSIAFAIDFLQNSKSNIDGVLITLCDQPLITTDFLKSLVSKFQPNKKQIIATSYGNGKHGVPALFDKIYFEDLLILSDDQGAKNILIKYKAQVVSVLPPEKNIDLDTTEDYTNLYQSNFKK</sequence>
<accession>A0A2N3HMX1</accession>
<dbReference type="PANTHER" id="PTHR43777">
    <property type="entry name" value="MOLYBDENUM COFACTOR CYTIDYLYLTRANSFERASE"/>
    <property type="match status" value="1"/>
</dbReference>
<dbReference type="PANTHER" id="PTHR43777:SF1">
    <property type="entry name" value="MOLYBDENUM COFACTOR CYTIDYLYLTRANSFERASE"/>
    <property type="match status" value="1"/>
</dbReference>
<dbReference type="SUPFAM" id="SSF53448">
    <property type="entry name" value="Nucleotide-diphospho-sugar transferases"/>
    <property type="match status" value="1"/>
</dbReference>
<dbReference type="InterPro" id="IPR025877">
    <property type="entry name" value="MobA-like_NTP_Trfase"/>
</dbReference>
<proteinExistence type="predicted"/>
<comment type="caution">
    <text evidence="2">The sequence shown here is derived from an EMBL/GenBank/DDBJ whole genome shotgun (WGS) entry which is preliminary data.</text>
</comment>
<protein>
    <submittedName>
        <fullName evidence="2">4-diphosphocytidyl-2C-methyl-D-erythritol synthase</fullName>
    </submittedName>
</protein>
<evidence type="ECO:0000259" key="1">
    <source>
        <dbReference type="Pfam" id="PF12804"/>
    </source>
</evidence>
<dbReference type="Proteomes" id="UP000233435">
    <property type="component" value="Unassembled WGS sequence"/>
</dbReference>